<dbReference type="SFLD" id="SFLDG01152">
    <property type="entry name" value="Main.3:_Omega-_and_Tau-like"/>
    <property type="match status" value="1"/>
</dbReference>
<dbReference type="CDD" id="cd03185">
    <property type="entry name" value="GST_C_Tau"/>
    <property type="match status" value="1"/>
</dbReference>
<dbReference type="InterPro" id="IPR004045">
    <property type="entry name" value="Glutathione_S-Trfase_N"/>
</dbReference>
<gene>
    <name evidence="7" type="primary">GST</name>
</gene>
<sequence length="220" mass="25577">MSEEVLLLETWVSPFAHRARIALEEKGIKFITKQENIHDKSDLLLKSNPIHKTIPVLFHNGKVVCESTLIVEYIDDAWSTVAPFFPKNPYEKYQVKFWANYVESKVWGAGVKIWQEKGEAREEAKKAYIDILKVLETELGDKKYFGGETFNYVDIVFCPFNVFLYTYEKHANFSAEKEIPKLVAYANRCLERPSVAKTLPDPKKTYEYILELKKKLGIEE</sequence>
<evidence type="ECO:0000259" key="5">
    <source>
        <dbReference type="PROSITE" id="PS50404"/>
    </source>
</evidence>
<dbReference type="GO" id="GO:0006749">
    <property type="term" value="P:glutathione metabolic process"/>
    <property type="evidence" value="ECO:0007669"/>
    <property type="project" value="InterPro"/>
</dbReference>
<dbReference type="EC" id="2.5.1.18" evidence="1"/>
<organism evidence="7">
    <name type="scientific">Allium sativum</name>
    <name type="common">Garlic</name>
    <dbReference type="NCBI Taxonomy" id="4682"/>
    <lineage>
        <taxon>Eukaryota</taxon>
        <taxon>Viridiplantae</taxon>
        <taxon>Streptophyta</taxon>
        <taxon>Embryophyta</taxon>
        <taxon>Tracheophyta</taxon>
        <taxon>Spermatophyta</taxon>
        <taxon>Magnoliopsida</taxon>
        <taxon>Liliopsida</taxon>
        <taxon>Asparagales</taxon>
        <taxon>Amaryllidaceae</taxon>
        <taxon>Allioideae</taxon>
        <taxon>Allieae</taxon>
        <taxon>Allium</taxon>
    </lineage>
</organism>
<dbReference type="SMR" id="A0A5J6YHL6"/>
<evidence type="ECO:0000259" key="6">
    <source>
        <dbReference type="PROSITE" id="PS50405"/>
    </source>
</evidence>
<dbReference type="InterPro" id="IPR045073">
    <property type="entry name" value="Omega/Tau-like"/>
</dbReference>
<dbReference type="Pfam" id="PF02798">
    <property type="entry name" value="GST_N"/>
    <property type="match status" value="1"/>
</dbReference>
<dbReference type="SUPFAM" id="SSF47616">
    <property type="entry name" value="GST C-terminal domain-like"/>
    <property type="match status" value="1"/>
</dbReference>
<dbReference type="FunFam" id="3.40.30.10:FF:000014">
    <property type="entry name" value="Tau class glutathione S-transferase"/>
    <property type="match status" value="1"/>
</dbReference>
<proteinExistence type="evidence at transcript level"/>
<dbReference type="PROSITE" id="PS50404">
    <property type="entry name" value="GST_NTER"/>
    <property type="match status" value="1"/>
</dbReference>
<dbReference type="Gene3D" id="3.40.30.10">
    <property type="entry name" value="Glutaredoxin"/>
    <property type="match status" value="1"/>
</dbReference>
<dbReference type="GO" id="GO:0005737">
    <property type="term" value="C:cytoplasm"/>
    <property type="evidence" value="ECO:0007669"/>
    <property type="project" value="TreeGrafter"/>
</dbReference>
<dbReference type="CDD" id="cd03058">
    <property type="entry name" value="GST_N_Tau"/>
    <property type="match status" value="1"/>
</dbReference>
<dbReference type="InterPro" id="IPR040079">
    <property type="entry name" value="Glutathione_S-Trfase"/>
</dbReference>
<dbReference type="InterPro" id="IPR036282">
    <property type="entry name" value="Glutathione-S-Trfase_C_sf"/>
</dbReference>
<dbReference type="SFLD" id="SFLDS00019">
    <property type="entry name" value="Glutathione_Transferase_(cytos"/>
    <property type="match status" value="1"/>
</dbReference>
<dbReference type="EMBL" id="MH892343">
    <property type="protein sequence ID" value="QFP40004.1"/>
    <property type="molecule type" value="mRNA"/>
</dbReference>
<keyword evidence="2 7" id="KW-0808">Transferase</keyword>
<protein>
    <recommendedName>
        <fullName evidence="1">glutathione transferase</fullName>
        <ecNumber evidence="1">2.5.1.18</ecNumber>
    </recommendedName>
</protein>
<comment type="catalytic activity">
    <reaction evidence="3">
        <text>RX + glutathione = an S-substituted glutathione + a halide anion + H(+)</text>
        <dbReference type="Rhea" id="RHEA:16437"/>
        <dbReference type="ChEBI" id="CHEBI:15378"/>
        <dbReference type="ChEBI" id="CHEBI:16042"/>
        <dbReference type="ChEBI" id="CHEBI:17792"/>
        <dbReference type="ChEBI" id="CHEBI:57925"/>
        <dbReference type="ChEBI" id="CHEBI:90779"/>
        <dbReference type="EC" id="2.5.1.18"/>
    </reaction>
</comment>
<evidence type="ECO:0000256" key="1">
    <source>
        <dbReference type="ARBA" id="ARBA00012452"/>
    </source>
</evidence>
<dbReference type="PANTHER" id="PTHR11260">
    <property type="entry name" value="GLUTATHIONE S-TRANSFERASE, GST, SUPERFAMILY, GST DOMAIN CONTAINING"/>
    <property type="match status" value="1"/>
</dbReference>
<dbReference type="PANTHER" id="PTHR11260:SF781">
    <property type="entry name" value="GLUTATHIONE S-TRANSFERASE U19"/>
    <property type="match status" value="1"/>
</dbReference>
<dbReference type="Pfam" id="PF00043">
    <property type="entry name" value="GST_C"/>
    <property type="match status" value="1"/>
</dbReference>
<evidence type="ECO:0000256" key="4">
    <source>
        <dbReference type="RuleBase" id="RU003494"/>
    </source>
</evidence>
<evidence type="ECO:0000256" key="3">
    <source>
        <dbReference type="ARBA" id="ARBA00047960"/>
    </source>
</evidence>
<dbReference type="AlphaFoldDB" id="A0A5J6YHL6"/>
<dbReference type="SFLD" id="SFLDG00358">
    <property type="entry name" value="Main_(cytGST)"/>
    <property type="match status" value="1"/>
</dbReference>
<name>A0A5J6YHL6_ALLSA</name>
<accession>A0A5J6YHL6</accession>
<dbReference type="InterPro" id="IPR045074">
    <property type="entry name" value="GST_C_Tau"/>
</dbReference>
<feature type="domain" description="GST N-terminal" evidence="5">
    <location>
        <begin position="3"/>
        <end position="82"/>
    </location>
</feature>
<comment type="similarity">
    <text evidence="4">Belongs to the GST superfamily.</text>
</comment>
<dbReference type="SUPFAM" id="SSF52833">
    <property type="entry name" value="Thioredoxin-like"/>
    <property type="match status" value="1"/>
</dbReference>
<dbReference type="PROSITE" id="PS50405">
    <property type="entry name" value="GST_CTER"/>
    <property type="match status" value="1"/>
</dbReference>
<dbReference type="InterPro" id="IPR010987">
    <property type="entry name" value="Glutathione-S-Trfase_C-like"/>
</dbReference>
<dbReference type="Gene3D" id="1.20.1050.10">
    <property type="match status" value="1"/>
</dbReference>
<dbReference type="GO" id="GO:0004364">
    <property type="term" value="F:glutathione transferase activity"/>
    <property type="evidence" value="ECO:0007669"/>
    <property type="project" value="UniProtKB-EC"/>
</dbReference>
<evidence type="ECO:0000256" key="2">
    <source>
        <dbReference type="ARBA" id="ARBA00022679"/>
    </source>
</evidence>
<dbReference type="InterPro" id="IPR036249">
    <property type="entry name" value="Thioredoxin-like_sf"/>
</dbReference>
<reference evidence="7" key="1">
    <citation type="submission" date="2018-09" db="EMBL/GenBank/DDBJ databases">
        <title>Cloning and Expression Analysis of the AsGST Gene in Garlic Exposed to Salinity Stress.</title>
        <authorList>
            <person name="Wang G.-L."/>
            <person name="Liu J.-X."/>
            <person name="Liang Z.-L."/>
            <person name="Xiong A.-S."/>
        </authorList>
    </citation>
    <scope>NUCLEOTIDE SEQUENCE</scope>
    <source>
        <tissue evidence="7">Bulb</tissue>
    </source>
</reference>
<dbReference type="InterPro" id="IPR004046">
    <property type="entry name" value="GST_C"/>
</dbReference>
<evidence type="ECO:0000313" key="7">
    <source>
        <dbReference type="EMBL" id="QFP40004.1"/>
    </source>
</evidence>
<feature type="domain" description="GST C-terminal" evidence="6">
    <location>
        <begin position="88"/>
        <end position="216"/>
    </location>
</feature>